<dbReference type="Proteomes" id="UP000507245">
    <property type="component" value="Unassembled WGS sequence"/>
</dbReference>
<keyword evidence="2" id="KW-1185">Reference proteome</keyword>
<dbReference type="EMBL" id="CAEKKB010000003">
    <property type="protein sequence ID" value="CAB4304085.1"/>
    <property type="molecule type" value="Genomic_DNA"/>
</dbReference>
<evidence type="ECO:0000313" key="1">
    <source>
        <dbReference type="EMBL" id="CAB4304085.1"/>
    </source>
</evidence>
<dbReference type="PANTHER" id="PTHR31286:SF167">
    <property type="entry name" value="OS09G0268800 PROTEIN"/>
    <property type="match status" value="1"/>
</dbReference>
<evidence type="ECO:0000313" key="2">
    <source>
        <dbReference type="Proteomes" id="UP000507245"/>
    </source>
</evidence>
<proteinExistence type="predicted"/>
<reference evidence="2" key="1">
    <citation type="journal article" date="2020" name="Genome Biol.">
        <title>Gamete binning: chromosome-level and haplotype-resolved genome assembly enabled by high-throughput single-cell sequencing of gamete genomes.</title>
        <authorList>
            <person name="Campoy J.A."/>
            <person name="Sun H."/>
            <person name="Goel M."/>
            <person name="Jiao W.-B."/>
            <person name="Folz-Donahue K."/>
            <person name="Wang N."/>
            <person name="Rubio M."/>
            <person name="Liu C."/>
            <person name="Kukat C."/>
            <person name="Ruiz D."/>
            <person name="Huettel B."/>
            <person name="Schneeberger K."/>
        </authorList>
    </citation>
    <scope>NUCLEOTIDE SEQUENCE [LARGE SCALE GENOMIC DNA]</scope>
    <source>
        <strain evidence="2">cv. Rojo Pasion</strain>
    </source>
</reference>
<dbReference type="OrthoDB" id="1750606at2759"/>
<accession>A0A6J5WVJ6</accession>
<gene>
    <name evidence="1" type="ORF">ORAREDHAP_LOCUS21352</name>
</gene>
<sequence length="150" mass="16774">MALLKPLRNFGKALEMSLSKKLVPTDIGCSLFVIETRSRSLIWSPGPLGVQLHGVLGFCMTVAVAKAVRASLGEVLWVDNRDGTNCVCRFIRIHVRFDVTLPLIRRTPVTFPEVGERMLDVKYEYLPEYCFMRGKIGHPSQVIHTCGATL</sequence>
<dbReference type="AlphaFoldDB" id="A0A6J5WVJ6"/>
<name>A0A6J5WVJ6_PRUAR</name>
<dbReference type="PANTHER" id="PTHR31286">
    <property type="entry name" value="GLYCINE-RICH CELL WALL STRUCTURAL PROTEIN 1.8-LIKE"/>
    <property type="match status" value="1"/>
</dbReference>
<protein>
    <submittedName>
        <fullName evidence="1">Uncharacterized protein</fullName>
    </submittedName>
</protein>
<organism evidence="1 2">
    <name type="scientific">Prunus armeniaca</name>
    <name type="common">Apricot</name>
    <name type="synonym">Armeniaca vulgaris</name>
    <dbReference type="NCBI Taxonomy" id="36596"/>
    <lineage>
        <taxon>Eukaryota</taxon>
        <taxon>Viridiplantae</taxon>
        <taxon>Streptophyta</taxon>
        <taxon>Embryophyta</taxon>
        <taxon>Tracheophyta</taxon>
        <taxon>Spermatophyta</taxon>
        <taxon>Magnoliopsida</taxon>
        <taxon>eudicotyledons</taxon>
        <taxon>Gunneridae</taxon>
        <taxon>Pentapetalae</taxon>
        <taxon>rosids</taxon>
        <taxon>fabids</taxon>
        <taxon>Rosales</taxon>
        <taxon>Rosaceae</taxon>
        <taxon>Amygdaloideae</taxon>
        <taxon>Amygdaleae</taxon>
        <taxon>Prunus</taxon>
    </lineage>
</organism>
<dbReference type="InterPro" id="IPR040256">
    <property type="entry name" value="At4g02000-like"/>
</dbReference>